<protein>
    <recommendedName>
        <fullName evidence="2">PPM-type phosphatase domain-containing protein</fullName>
    </recommendedName>
</protein>
<keyword evidence="4" id="KW-1185">Reference proteome</keyword>
<feature type="region of interest" description="Disordered" evidence="1">
    <location>
        <begin position="135"/>
        <end position="157"/>
    </location>
</feature>
<feature type="compositionally biased region" description="Basic and acidic residues" evidence="1">
    <location>
        <begin position="144"/>
        <end position="157"/>
    </location>
</feature>
<dbReference type="Proteomes" id="UP000002217">
    <property type="component" value="Chromosome"/>
</dbReference>
<dbReference type="STRING" id="485916.Dtox_2990"/>
<dbReference type="InterPro" id="IPR001932">
    <property type="entry name" value="PPM-type_phosphatase-like_dom"/>
</dbReference>
<dbReference type="EMBL" id="CP001720">
    <property type="protein sequence ID" value="ACV63744.1"/>
    <property type="molecule type" value="Genomic_DNA"/>
</dbReference>
<dbReference type="Pfam" id="PF13672">
    <property type="entry name" value="PP2C_2"/>
    <property type="match status" value="1"/>
</dbReference>
<dbReference type="AlphaFoldDB" id="C8W3F8"/>
<gene>
    <name evidence="3" type="ordered locus">Dtox_2990</name>
</gene>
<sequence>MNLVVNIGRYYTGKADMDEAKTKLIDMGFTIEETRELVMVKAADAGRTTLLEKLNSGSMSIYEFFSEAEKLYEKPNHKIIKTKNDRIIKSSDYDIVGDVLLPTRDIKLNLNYTKDKKVIQTDKIILSFRQSENKQSVIKQTEPPVKDSREKPAPKEEEVVYPRWRDLPPADQEDWVEINDSAFKEWNGWGICAASRRGKTHAHEGSHRDDSFGFDFENGWSILAAADGAGSCRLSRVGSKIGCEMAVKTLKQFLKDYKVKQIEGVNIPEETDLIKIRTFLVDTMHEVLISLKEEAAARKIEFDLLSTTMLIAVHREWMGKSLIASIQVGDGAIALWHGGSSVSILGVADSGEYASETKFITTKDIEKEFEHKVFFAIKPEVDAVAVMTDGISDDFFPVDTMMPKMFEYVYQIVLGENPADKLVDWLGYEKRGSFDDRTIVFLHRR</sequence>
<reference evidence="3 4" key="1">
    <citation type="journal article" date="2009" name="Stand. Genomic Sci.">
        <title>Complete genome sequence of Desulfotomaculum acetoxidans type strain (5575).</title>
        <authorList>
            <person name="Spring S."/>
            <person name="Lapidus A."/>
            <person name="Schroder M."/>
            <person name="Gleim D."/>
            <person name="Sims D."/>
            <person name="Meincke L."/>
            <person name="Glavina Del Rio T."/>
            <person name="Tice H."/>
            <person name="Copeland A."/>
            <person name="Cheng J.F."/>
            <person name="Lucas S."/>
            <person name="Chen F."/>
            <person name="Nolan M."/>
            <person name="Bruce D."/>
            <person name="Goodwin L."/>
            <person name="Pitluck S."/>
            <person name="Ivanova N."/>
            <person name="Mavromatis K."/>
            <person name="Mikhailova N."/>
            <person name="Pati A."/>
            <person name="Chen A."/>
            <person name="Palaniappan K."/>
            <person name="Land M."/>
            <person name="Hauser L."/>
            <person name="Chang Y.J."/>
            <person name="Jeffries C.D."/>
            <person name="Chain P."/>
            <person name="Saunders E."/>
            <person name="Brettin T."/>
            <person name="Detter J.C."/>
            <person name="Goker M."/>
            <person name="Bristow J."/>
            <person name="Eisen J.A."/>
            <person name="Markowitz V."/>
            <person name="Hugenholtz P."/>
            <person name="Kyrpides N.C."/>
            <person name="Klenk H.P."/>
            <person name="Han C."/>
        </authorList>
    </citation>
    <scope>NUCLEOTIDE SEQUENCE [LARGE SCALE GENOMIC DNA]</scope>
    <source>
        <strain evidence="4">ATCC 49208 / DSM 771 / VKM B-1644</strain>
    </source>
</reference>
<dbReference type="SUPFAM" id="SSF81606">
    <property type="entry name" value="PP2C-like"/>
    <property type="match status" value="1"/>
</dbReference>
<dbReference type="HOGENOM" id="CLU_614999_0_0_9"/>
<proteinExistence type="predicted"/>
<dbReference type="OrthoDB" id="963478at2"/>
<dbReference type="Gene3D" id="3.60.40.10">
    <property type="entry name" value="PPM-type phosphatase domain"/>
    <property type="match status" value="1"/>
</dbReference>
<organism evidence="3 4">
    <name type="scientific">Desulfofarcimen acetoxidans (strain ATCC 49208 / DSM 771 / KCTC 5769 / VKM B-1644 / 5575)</name>
    <name type="common">Desulfotomaculum acetoxidans</name>
    <dbReference type="NCBI Taxonomy" id="485916"/>
    <lineage>
        <taxon>Bacteria</taxon>
        <taxon>Bacillati</taxon>
        <taxon>Bacillota</taxon>
        <taxon>Clostridia</taxon>
        <taxon>Eubacteriales</taxon>
        <taxon>Peptococcaceae</taxon>
        <taxon>Desulfofarcimen</taxon>
    </lineage>
</organism>
<name>C8W3F8_DESAS</name>
<accession>C8W3F8</accession>
<dbReference type="RefSeq" id="WP_015758436.1">
    <property type="nucleotide sequence ID" value="NC_013216.1"/>
</dbReference>
<dbReference type="eggNOG" id="COG0631">
    <property type="taxonomic scope" value="Bacteria"/>
</dbReference>
<evidence type="ECO:0000313" key="3">
    <source>
        <dbReference type="EMBL" id="ACV63744.1"/>
    </source>
</evidence>
<feature type="domain" description="PPM-type phosphatase" evidence="2">
    <location>
        <begin position="197"/>
        <end position="426"/>
    </location>
</feature>
<dbReference type="KEGG" id="dae:Dtox_2990"/>
<evidence type="ECO:0000259" key="2">
    <source>
        <dbReference type="Pfam" id="PF13672"/>
    </source>
</evidence>
<dbReference type="InterPro" id="IPR036457">
    <property type="entry name" value="PPM-type-like_dom_sf"/>
</dbReference>
<evidence type="ECO:0000256" key="1">
    <source>
        <dbReference type="SAM" id="MobiDB-lite"/>
    </source>
</evidence>
<evidence type="ECO:0000313" key="4">
    <source>
        <dbReference type="Proteomes" id="UP000002217"/>
    </source>
</evidence>
<dbReference type="SMR" id="C8W3F8"/>